<reference evidence="1 2" key="1">
    <citation type="submission" date="2015-03" db="EMBL/GenBank/DDBJ databases">
        <authorList>
            <consortium name="Pathogen Informatics"/>
            <person name="Murphy D."/>
        </authorList>
    </citation>
    <scope>NUCLEOTIDE SEQUENCE [LARGE SCALE GENOMIC DNA]</scope>
    <source>
        <strain evidence="1 2">FE82747</strain>
    </source>
</reference>
<dbReference type="AlphaFoldDB" id="A0AA36LLY7"/>
<sequence>MGGQREKSAARSVIKDLPTIFRIKIELKAKNLNKLHKL</sequence>
<evidence type="ECO:0000313" key="1">
    <source>
        <dbReference type="EMBL" id="CNI00124.1"/>
    </source>
</evidence>
<evidence type="ECO:0000313" key="2">
    <source>
        <dbReference type="Proteomes" id="UP000040841"/>
    </source>
</evidence>
<proteinExistence type="predicted"/>
<comment type="caution">
    <text evidence="1">The sequence shown here is derived from an EMBL/GenBank/DDBJ whole genome shotgun (WGS) entry which is preliminary data.</text>
</comment>
<name>A0AA36LLY7_YERMO</name>
<protein>
    <submittedName>
        <fullName evidence="1">Uncharacterized protein</fullName>
    </submittedName>
</protein>
<dbReference type="Proteomes" id="UP000040841">
    <property type="component" value="Unassembled WGS sequence"/>
</dbReference>
<accession>A0AA36LLY7</accession>
<organism evidence="1 2">
    <name type="scientific">Yersinia mollaretii</name>
    <dbReference type="NCBI Taxonomy" id="33060"/>
    <lineage>
        <taxon>Bacteria</taxon>
        <taxon>Pseudomonadati</taxon>
        <taxon>Pseudomonadota</taxon>
        <taxon>Gammaproteobacteria</taxon>
        <taxon>Enterobacterales</taxon>
        <taxon>Yersiniaceae</taxon>
        <taxon>Yersinia</taxon>
    </lineage>
</organism>
<dbReference type="EMBL" id="CQBM01000003">
    <property type="protein sequence ID" value="CNI00124.1"/>
    <property type="molecule type" value="Genomic_DNA"/>
</dbReference>
<gene>
    <name evidence="1" type="ORF">ERS008502_01947</name>
</gene>